<dbReference type="EMBL" id="JACJSK010000005">
    <property type="protein sequence ID" value="MBD2543115.1"/>
    <property type="molecule type" value="Genomic_DNA"/>
</dbReference>
<gene>
    <name evidence="5 6" type="primary">queF</name>
    <name evidence="6" type="ORF">H6G72_04465</name>
</gene>
<evidence type="ECO:0000313" key="6">
    <source>
        <dbReference type="EMBL" id="MBD2543115.1"/>
    </source>
</evidence>
<evidence type="ECO:0000256" key="4">
    <source>
        <dbReference type="ARBA" id="ARBA00023002"/>
    </source>
</evidence>
<organism evidence="6 7">
    <name type="scientific">Planktothricoides raciborskii FACHB-1370</name>
    <dbReference type="NCBI Taxonomy" id="2949576"/>
    <lineage>
        <taxon>Bacteria</taxon>
        <taxon>Bacillati</taxon>
        <taxon>Cyanobacteriota</taxon>
        <taxon>Cyanophyceae</taxon>
        <taxon>Oscillatoriophycideae</taxon>
        <taxon>Oscillatoriales</taxon>
        <taxon>Oscillatoriaceae</taxon>
        <taxon>Planktothricoides</taxon>
    </lineage>
</organism>
<dbReference type="EC" id="1.7.1.13" evidence="5"/>
<feature type="binding site" evidence="5">
    <location>
        <begin position="101"/>
        <end position="102"/>
    </location>
    <ligand>
        <name>substrate</name>
    </ligand>
</feature>
<evidence type="ECO:0000256" key="1">
    <source>
        <dbReference type="ARBA" id="ARBA00022490"/>
    </source>
</evidence>
<evidence type="ECO:0000256" key="5">
    <source>
        <dbReference type="HAMAP-Rule" id="MF_00818"/>
    </source>
</evidence>
<dbReference type="PANTHER" id="PTHR34354:SF1">
    <property type="entry name" value="NADPH-DEPENDENT 7-CYANO-7-DEAZAGUANINE REDUCTASE"/>
    <property type="match status" value="1"/>
</dbReference>
<keyword evidence="1 5" id="KW-0963">Cytoplasm</keyword>
<comment type="function">
    <text evidence="5">Catalyzes the NADPH-dependent reduction of 7-cyano-7-deazaguanine (preQ0) to 7-aminomethyl-7-deazaguanine (preQ1).</text>
</comment>
<evidence type="ECO:0000256" key="3">
    <source>
        <dbReference type="ARBA" id="ARBA00022857"/>
    </source>
</evidence>
<comment type="similarity">
    <text evidence="5">Belongs to the GTP cyclohydrolase I family. QueF type 1 subfamily.</text>
</comment>
<dbReference type="PIRSF" id="PIRSF027377">
    <property type="entry name" value="Nitrile_oxidored_QueF"/>
    <property type="match status" value="1"/>
</dbReference>
<keyword evidence="3 5" id="KW-0521">NADP</keyword>
<accession>A0ABR8E979</accession>
<dbReference type="Pfam" id="PF14489">
    <property type="entry name" value="QueF"/>
    <property type="match status" value="1"/>
</dbReference>
<feature type="active site" description="Proton donor" evidence="5">
    <location>
        <position position="67"/>
    </location>
</feature>
<dbReference type="Gene3D" id="3.30.1130.10">
    <property type="match status" value="1"/>
</dbReference>
<dbReference type="GO" id="GO:0033739">
    <property type="term" value="F:preQ1 synthase activity"/>
    <property type="evidence" value="ECO:0007669"/>
    <property type="project" value="UniProtKB-EC"/>
</dbReference>
<keyword evidence="2 5" id="KW-0671">Queuosine biosynthesis</keyword>
<dbReference type="SUPFAM" id="SSF55620">
    <property type="entry name" value="Tetrahydrobiopterin biosynthesis enzymes-like"/>
    <property type="match status" value="1"/>
</dbReference>
<dbReference type="Proteomes" id="UP000641954">
    <property type="component" value="Unassembled WGS sequence"/>
</dbReference>
<dbReference type="HAMAP" id="MF_00818">
    <property type="entry name" value="QueF_type1"/>
    <property type="match status" value="1"/>
</dbReference>
<feature type="active site" description="Thioimide intermediate" evidence="5">
    <location>
        <position position="60"/>
    </location>
</feature>
<proteinExistence type="inferred from homology"/>
<comment type="pathway">
    <text evidence="5">tRNA modification; tRNA-queuosine biosynthesis.</text>
</comment>
<dbReference type="InterPro" id="IPR029500">
    <property type="entry name" value="QueF"/>
</dbReference>
<dbReference type="PANTHER" id="PTHR34354">
    <property type="entry name" value="NADPH-DEPENDENT 7-CYANO-7-DEAZAGUANINE REDUCTASE"/>
    <property type="match status" value="1"/>
</dbReference>
<evidence type="ECO:0000256" key="2">
    <source>
        <dbReference type="ARBA" id="ARBA00022785"/>
    </source>
</evidence>
<sequence>METELVAQSQNGESQANFFNPQMKYGEREILEGQLITFPNPRVGRRYEIQVTLPEFTCKCPFSGYPDFATIYITYIPDQKVVELKAIKLYINQYRDRYISHEESVNQILDDFVDACDPLEITIKGDFNPRGNVHTVISVKHEKKID</sequence>
<protein>
    <recommendedName>
        <fullName evidence="5">NADPH-dependent 7-cyano-7-deazaguanine reductase</fullName>
        <ecNumber evidence="5">1.7.1.13</ecNumber>
    </recommendedName>
    <alternativeName>
        <fullName evidence="5">7-cyano-7-carbaguanine reductase</fullName>
    </alternativeName>
    <alternativeName>
        <fullName evidence="5">NADPH-dependent nitrile oxidoreductase</fullName>
    </alternativeName>
    <alternativeName>
        <fullName evidence="5">PreQ(0) reductase</fullName>
    </alternativeName>
</protein>
<comment type="catalytic activity">
    <reaction evidence="5">
        <text>7-aminomethyl-7-carbaguanine + 2 NADP(+) = 7-cyano-7-carbaguanine + 2 NADPH + 3 H(+)</text>
        <dbReference type="Rhea" id="RHEA:13409"/>
        <dbReference type="ChEBI" id="CHEBI:15378"/>
        <dbReference type="ChEBI" id="CHEBI:45075"/>
        <dbReference type="ChEBI" id="CHEBI:57783"/>
        <dbReference type="ChEBI" id="CHEBI:58349"/>
        <dbReference type="ChEBI" id="CHEBI:58703"/>
        <dbReference type="EC" id="1.7.1.13"/>
    </reaction>
</comment>
<keyword evidence="4 5" id="KW-0560">Oxidoreductase</keyword>
<comment type="caution">
    <text evidence="6">The sequence shown here is derived from an EMBL/GenBank/DDBJ whole genome shotgun (WGS) entry which is preliminary data.</text>
</comment>
<keyword evidence="7" id="KW-1185">Reference proteome</keyword>
<evidence type="ECO:0000313" key="7">
    <source>
        <dbReference type="Proteomes" id="UP000641954"/>
    </source>
</evidence>
<dbReference type="InterPro" id="IPR043133">
    <property type="entry name" value="GTP-CH-I_C/QueF"/>
</dbReference>
<feature type="binding site" evidence="5">
    <location>
        <begin position="82"/>
        <end position="84"/>
    </location>
    <ligand>
        <name>substrate</name>
    </ligand>
</feature>
<reference evidence="6 7" key="1">
    <citation type="journal article" date="2020" name="ISME J.">
        <title>Comparative genomics reveals insights into cyanobacterial evolution and habitat adaptation.</title>
        <authorList>
            <person name="Chen M.Y."/>
            <person name="Teng W.K."/>
            <person name="Zhao L."/>
            <person name="Hu C.X."/>
            <person name="Zhou Y.K."/>
            <person name="Han B.P."/>
            <person name="Song L.R."/>
            <person name="Shu W.S."/>
        </authorList>
    </citation>
    <scope>NUCLEOTIDE SEQUENCE [LARGE SCALE GENOMIC DNA]</scope>
    <source>
        <strain evidence="6 7">FACHB-1370</strain>
    </source>
</reference>
<dbReference type="InterPro" id="IPR050084">
    <property type="entry name" value="NADPH_dep_7-cyano-7-deazaG_red"/>
</dbReference>
<name>A0ABR8E979_9CYAN</name>
<dbReference type="NCBIfam" id="TIGR03139">
    <property type="entry name" value="QueF-II"/>
    <property type="match status" value="1"/>
</dbReference>
<comment type="subcellular location">
    <subcellularLocation>
        <location evidence="5">Cytoplasm</location>
    </subcellularLocation>
</comment>
<dbReference type="InterPro" id="IPR016856">
    <property type="entry name" value="QueF_type1"/>
</dbReference>